<proteinExistence type="predicted"/>
<feature type="region of interest" description="Disordered" evidence="1">
    <location>
        <begin position="251"/>
        <end position="270"/>
    </location>
</feature>
<feature type="region of interest" description="Disordered" evidence="1">
    <location>
        <begin position="578"/>
        <end position="626"/>
    </location>
</feature>
<organism evidence="2 3">
    <name type="scientific">Vitrella brassicaformis (strain CCMP3155)</name>
    <dbReference type="NCBI Taxonomy" id="1169540"/>
    <lineage>
        <taxon>Eukaryota</taxon>
        <taxon>Sar</taxon>
        <taxon>Alveolata</taxon>
        <taxon>Colpodellida</taxon>
        <taxon>Vitrellaceae</taxon>
        <taxon>Vitrella</taxon>
    </lineage>
</organism>
<dbReference type="SUPFAM" id="SSF48452">
    <property type="entry name" value="TPR-like"/>
    <property type="match status" value="1"/>
</dbReference>
<feature type="region of interest" description="Disordered" evidence="1">
    <location>
        <begin position="408"/>
        <end position="471"/>
    </location>
</feature>
<dbReference type="InterPro" id="IPR011990">
    <property type="entry name" value="TPR-like_helical_dom_sf"/>
</dbReference>
<evidence type="ECO:0000313" key="3">
    <source>
        <dbReference type="Proteomes" id="UP000041254"/>
    </source>
</evidence>
<dbReference type="VEuPathDB" id="CryptoDB:Vbra_7600"/>
<feature type="compositionally biased region" description="Basic and acidic residues" evidence="1">
    <location>
        <begin position="84"/>
        <end position="96"/>
    </location>
</feature>
<keyword evidence="3" id="KW-1185">Reference proteome</keyword>
<protein>
    <submittedName>
        <fullName evidence="2">Uncharacterized protein</fullName>
    </submittedName>
</protein>
<dbReference type="Proteomes" id="UP000041254">
    <property type="component" value="Unassembled WGS sequence"/>
</dbReference>
<gene>
    <name evidence="2" type="ORF">Vbra_7600</name>
</gene>
<feature type="compositionally biased region" description="Basic and acidic residues" evidence="1">
    <location>
        <begin position="425"/>
        <end position="453"/>
    </location>
</feature>
<evidence type="ECO:0000256" key="1">
    <source>
        <dbReference type="SAM" id="MobiDB-lite"/>
    </source>
</evidence>
<dbReference type="AlphaFoldDB" id="A0A0G4EJF7"/>
<name>A0A0G4EJF7_VITBC</name>
<dbReference type="OrthoDB" id="626167at2759"/>
<dbReference type="EMBL" id="CDMY01000243">
    <property type="protein sequence ID" value="CEL96620.1"/>
    <property type="molecule type" value="Genomic_DNA"/>
</dbReference>
<accession>A0A0G4EJF7</accession>
<dbReference type="STRING" id="1169540.A0A0G4EJF7"/>
<reference evidence="2 3" key="1">
    <citation type="submission" date="2014-11" db="EMBL/GenBank/DDBJ databases">
        <authorList>
            <person name="Zhu J."/>
            <person name="Qi W."/>
            <person name="Song R."/>
        </authorList>
    </citation>
    <scope>NUCLEOTIDE SEQUENCE [LARGE SCALE GENOMIC DNA]</scope>
</reference>
<dbReference type="InParanoid" id="A0A0G4EJF7"/>
<sequence>MQKLSGQSSATLMASLGSKSQESANAIFLEFTAAEAGMTLLDYFRFVDHCRVLEAGVDHLRALKVFQEVTTPPPTPPESPTAAEKPKEKRPEAPPLEARKLDLRQFVLTLAGLAAIHPRLGSASDVARLITSTEEQRPGVFEAADRSPLRDVFFHPLLIEVVYGCYKTLSRIFCHYSTRDPMKPAPPVTKIKQGAVSMTARSFLRFCRATGIIPKLLVEEEAAELLREMFIDAHSNLDQRLFFDREKITQEAPSPLSRDGSGSPSMTIPTSSALPAEPQMDFCKFVETLVALAVGAPPSVLRSPLDVHKSRLEDVLYRFLNLPSDSGPVSGWVVEDLFRPSSRVPTAREVPPAAVAAQEERERLQMRSRLESMCVGFPPVPPAPSRVLTRPDPKKLVPYVDKIEEYRKQQEAAKEGKKKPKKKKGGGDKGAKGKGKEAGKGKGKAEEEEREIQWNRPTFMPVPQPAAKPSVAPYEEPPRFLWRATQAALAKAAPGLQSSFQLCLLEDFFIPPAAELEEITVLMSSLSAYRLDLAFDKALATLATIWRRWVNSRRDRVTAALMEEGSDQTPTRAKIQSLIGAPPSPQKLLSPSGEAGGPRSTTPGTLLSSPFMPSSPNTPDMPSTDAPAAAAVTTRCEGKGGGAAAEEEAAADAWRDVLRKTEDGDDLELAFLRRDELFFFMMEMASILVGMGMLVDAVRALECATREVDKYPASHPDRALPCSSLGHVSLTAGEVDVATRCYLKARLIRESTTGMDSVDTASTYVNLGVCFAHLKRHRESHAYLDIGTMLLADQLGHDHPRTVAARRNIDLCRRALIPVELEVPHLFYVSVPDYVTAANAPKKKEKGAKGKGKKK</sequence>
<evidence type="ECO:0000313" key="2">
    <source>
        <dbReference type="EMBL" id="CEL96620.1"/>
    </source>
</evidence>
<feature type="compositionally biased region" description="Polar residues" evidence="1">
    <location>
        <begin position="260"/>
        <end position="270"/>
    </location>
</feature>
<dbReference type="Gene3D" id="1.25.40.10">
    <property type="entry name" value="Tetratricopeptide repeat domain"/>
    <property type="match status" value="1"/>
</dbReference>
<feature type="region of interest" description="Disordered" evidence="1">
    <location>
        <begin position="68"/>
        <end position="96"/>
    </location>
</feature>
<feature type="compositionally biased region" description="Polar residues" evidence="1">
    <location>
        <begin position="599"/>
        <end position="621"/>
    </location>
</feature>